<keyword evidence="2" id="KW-1185">Reference proteome</keyword>
<name>A0A1H2XB87_9BACL</name>
<sequence>MPDGLTDDVDGTGAFIGLDGCMVEAQRGSER</sequence>
<protein>
    <submittedName>
        <fullName evidence="1">Uncharacterized protein</fullName>
    </submittedName>
</protein>
<dbReference type="Proteomes" id="UP000182589">
    <property type="component" value="Unassembled WGS sequence"/>
</dbReference>
<proteinExistence type="predicted"/>
<evidence type="ECO:0000313" key="1">
    <source>
        <dbReference type="EMBL" id="SDW90077.1"/>
    </source>
</evidence>
<evidence type="ECO:0000313" key="2">
    <source>
        <dbReference type="Proteomes" id="UP000182589"/>
    </source>
</evidence>
<reference evidence="2" key="1">
    <citation type="submission" date="2016-10" db="EMBL/GenBank/DDBJ databases">
        <authorList>
            <person name="Varghese N."/>
        </authorList>
    </citation>
    <scope>NUCLEOTIDE SEQUENCE [LARGE SCALE GENOMIC DNA]</scope>
    <source>
        <strain evidence="2">DSM 12489</strain>
    </source>
</reference>
<dbReference type="EMBL" id="FNOJ01000019">
    <property type="protein sequence ID" value="SDW90077.1"/>
    <property type="molecule type" value="Genomic_DNA"/>
</dbReference>
<dbReference type="AlphaFoldDB" id="A0A1H2XB87"/>
<gene>
    <name evidence="1" type="ORF">SAMN04489725_11947</name>
</gene>
<accession>A0A1H2XB87</accession>
<organism evidence="1 2">
    <name type="scientific">Alicyclobacillus hesperidum</name>
    <dbReference type="NCBI Taxonomy" id="89784"/>
    <lineage>
        <taxon>Bacteria</taxon>
        <taxon>Bacillati</taxon>
        <taxon>Bacillota</taxon>
        <taxon>Bacilli</taxon>
        <taxon>Bacillales</taxon>
        <taxon>Alicyclobacillaceae</taxon>
        <taxon>Alicyclobacillus</taxon>
    </lineage>
</organism>